<dbReference type="Pfam" id="PF01852">
    <property type="entry name" value="START"/>
    <property type="match status" value="1"/>
</dbReference>
<dbReference type="InterPro" id="IPR023393">
    <property type="entry name" value="START-like_dom_sf"/>
</dbReference>
<evidence type="ECO:0000313" key="3">
    <source>
        <dbReference type="EMBL" id="BES99442.1"/>
    </source>
</evidence>
<feature type="domain" description="START" evidence="2">
    <location>
        <begin position="170"/>
        <end position="347"/>
    </location>
</feature>
<dbReference type="PANTHER" id="PTHR19308">
    <property type="entry name" value="PHOSPHATIDYLCHOLINE TRANSFER PROTEIN"/>
    <property type="match status" value="1"/>
</dbReference>
<keyword evidence="4" id="KW-1185">Reference proteome</keyword>
<name>A0ABN7B9F7_9HEMI</name>
<dbReference type="InterPro" id="IPR002913">
    <property type="entry name" value="START_lipid-bd_dom"/>
</dbReference>
<dbReference type="SUPFAM" id="SSF55961">
    <property type="entry name" value="Bet v1-like"/>
    <property type="match status" value="1"/>
</dbReference>
<feature type="region of interest" description="Disordered" evidence="1">
    <location>
        <begin position="391"/>
        <end position="410"/>
    </location>
</feature>
<dbReference type="PROSITE" id="PS50848">
    <property type="entry name" value="START"/>
    <property type="match status" value="1"/>
</dbReference>
<evidence type="ECO:0000259" key="2">
    <source>
        <dbReference type="PROSITE" id="PS50848"/>
    </source>
</evidence>
<evidence type="ECO:0000256" key="1">
    <source>
        <dbReference type="SAM" id="MobiDB-lite"/>
    </source>
</evidence>
<proteinExistence type="predicted"/>
<organism evidence="3 4">
    <name type="scientific">Nesidiocoris tenuis</name>
    <dbReference type="NCBI Taxonomy" id="355587"/>
    <lineage>
        <taxon>Eukaryota</taxon>
        <taxon>Metazoa</taxon>
        <taxon>Ecdysozoa</taxon>
        <taxon>Arthropoda</taxon>
        <taxon>Hexapoda</taxon>
        <taxon>Insecta</taxon>
        <taxon>Pterygota</taxon>
        <taxon>Neoptera</taxon>
        <taxon>Paraneoptera</taxon>
        <taxon>Hemiptera</taxon>
        <taxon>Heteroptera</taxon>
        <taxon>Panheteroptera</taxon>
        <taxon>Cimicomorpha</taxon>
        <taxon>Miridae</taxon>
        <taxon>Dicyphina</taxon>
        <taxon>Nesidiocoris</taxon>
    </lineage>
</organism>
<reference evidence="3 4" key="1">
    <citation type="submission" date="2023-09" db="EMBL/GenBank/DDBJ databases">
        <title>Nesidiocoris tenuis whole genome shotgun sequence.</title>
        <authorList>
            <person name="Shibata T."/>
            <person name="Shimoda M."/>
            <person name="Kobayashi T."/>
            <person name="Uehara T."/>
        </authorList>
    </citation>
    <scope>NUCLEOTIDE SEQUENCE [LARGE SCALE GENOMIC DNA]</scope>
    <source>
        <strain evidence="3 4">Japan</strain>
    </source>
</reference>
<gene>
    <name evidence="3" type="ORF">NTJ_12259</name>
</gene>
<dbReference type="PANTHER" id="PTHR19308:SF8">
    <property type="entry name" value="STAR-RELATED LIPID TRANSFER PROTEIN 7, MITOCHONDRIAL"/>
    <property type="match status" value="1"/>
</dbReference>
<evidence type="ECO:0000313" key="4">
    <source>
        <dbReference type="Proteomes" id="UP001307889"/>
    </source>
</evidence>
<dbReference type="InterPro" id="IPR051213">
    <property type="entry name" value="START_lipid_transfer"/>
</dbReference>
<sequence>MLSVSRSSILSFRLGRNSPRIAAARSFAGWKIGHFPKFFKSSTVCVVRDCRAQIEFVIAYRIRRGLQLLILYSKLGEDYALWRCFQVVKRYFVRYSKAAAVSLSAAVFNFDWSKERIHDDDIAGHFRDIEMCHRLKEKGANVPPCNDPTPSDPEERCWVPFVTLDNLTIWKKQNMEEQSRTLCCYKIYGYFDDVKALSFLQAYLDLDTRKTWDQHVLKLEIVDSEPESNSDLIYWVAKWPKMFSNRDYVYKRRYVIDYRRQAIAVVSKAAKHPLFPPTKDNWRVESYWSYLVVKPYQTFQEKGLEFSLTYYDDPGSNLPGSMLIWATVHGMPTYFKRLHEETRKIESRGGSLVDYQNGDRPHEEVDPYLLFEHDDTSPETEKPVDLCDLPASENVPFPLPSPSDPSKPKILPSEVSHDEFLRSWELVKIKVKDSLDKAVEQYGITDEPFLSPPRSKDEASDSTQKPVEGLDPFFGTHIVKAFGGLNDKSTDLDSNLYGSILVLPNRNIFVDAVLELKRVACKFLFNGVTR</sequence>
<accession>A0ABN7B9F7</accession>
<dbReference type="EMBL" id="AP028918">
    <property type="protein sequence ID" value="BES99442.1"/>
    <property type="molecule type" value="Genomic_DNA"/>
</dbReference>
<protein>
    <submittedName>
        <fullName evidence="3">START domain</fullName>
    </submittedName>
</protein>
<dbReference type="Gene3D" id="3.30.530.20">
    <property type="match status" value="1"/>
</dbReference>
<dbReference type="Proteomes" id="UP001307889">
    <property type="component" value="Chromosome 10"/>
</dbReference>
<feature type="region of interest" description="Disordered" evidence="1">
    <location>
        <begin position="446"/>
        <end position="467"/>
    </location>
</feature>